<dbReference type="PANTHER" id="PTHR15139">
    <property type="entry name" value="TUBULIN FOLDING COFACTOR C"/>
    <property type="match status" value="1"/>
</dbReference>
<dbReference type="PANTHER" id="PTHR15139:SF0">
    <property type="entry name" value="TUBULIN-SPECIFIC CHAPERONE C"/>
    <property type="match status" value="1"/>
</dbReference>
<dbReference type="GO" id="GO:0005737">
    <property type="term" value="C:cytoplasm"/>
    <property type="evidence" value="ECO:0007669"/>
    <property type="project" value="TreeGrafter"/>
</dbReference>
<sequence>MDLQTKLNASAPSLTPYEKEHFSSDMENILKLISKKLSKSRGKQRLFSFKQRILPATVQENFAQKETLKKTEEITSTGKDYVLKKEDSTFENLEACTVTSESDHSDDGSGSGSLSFYNITRSIINLQKLYFKTGSIFMTDCEDSIILLRLPSQGDIQIRSRNLKNCKFLIETAAPHSDCKQVVIIENCHDCVFNAGTRQHLVIQDFSNPFQSNSTEGSSAFAFKEFDTCGKDTMLLKQTYL</sequence>
<name>A0AA35NLH9_SACUV</name>
<gene>
    <name evidence="1" type="primary">SUVC16G0400</name>
    <name evidence="1" type="ORF">SUVC_16G0400</name>
</gene>
<reference evidence="1" key="1">
    <citation type="submission" date="2022-10" db="EMBL/GenBank/DDBJ databases">
        <authorList>
            <person name="Byrne P K."/>
        </authorList>
    </citation>
    <scope>NUCLEOTIDE SEQUENCE</scope>
    <source>
        <strain evidence="1">CBS7001</strain>
    </source>
</reference>
<dbReference type="EMBL" id="OX365927">
    <property type="protein sequence ID" value="CAI4052515.1"/>
    <property type="molecule type" value="Genomic_DNA"/>
</dbReference>
<evidence type="ECO:0000313" key="2">
    <source>
        <dbReference type="Proteomes" id="UP001162090"/>
    </source>
</evidence>
<organism evidence="1 2">
    <name type="scientific">Saccharomyces uvarum</name>
    <name type="common">Yeast</name>
    <name type="synonym">Saccharomyces bayanus var. uvarum</name>
    <dbReference type="NCBI Taxonomy" id="230603"/>
    <lineage>
        <taxon>Eukaryota</taxon>
        <taxon>Fungi</taxon>
        <taxon>Dikarya</taxon>
        <taxon>Ascomycota</taxon>
        <taxon>Saccharomycotina</taxon>
        <taxon>Saccharomycetes</taxon>
        <taxon>Saccharomycetales</taxon>
        <taxon>Saccharomycetaceae</taxon>
        <taxon>Saccharomyces</taxon>
    </lineage>
</organism>
<protein>
    <recommendedName>
        <fullName evidence="3">Tubulin-folding cofactor C</fullName>
    </recommendedName>
</protein>
<dbReference type="InterPro" id="IPR027684">
    <property type="entry name" value="TBCC"/>
</dbReference>
<dbReference type="AlphaFoldDB" id="A0AA35NLH9"/>
<dbReference type="GO" id="GO:0007021">
    <property type="term" value="P:tubulin complex assembly"/>
    <property type="evidence" value="ECO:0007669"/>
    <property type="project" value="TreeGrafter"/>
</dbReference>
<dbReference type="GO" id="GO:0007023">
    <property type="term" value="P:post-chaperonin tubulin folding pathway"/>
    <property type="evidence" value="ECO:0007669"/>
    <property type="project" value="InterPro"/>
</dbReference>
<evidence type="ECO:0000313" key="1">
    <source>
        <dbReference type="EMBL" id="CAI4052515.1"/>
    </source>
</evidence>
<proteinExistence type="predicted"/>
<dbReference type="InterPro" id="IPR016098">
    <property type="entry name" value="CAP/MinC_C"/>
</dbReference>
<evidence type="ECO:0008006" key="3">
    <source>
        <dbReference type="Google" id="ProtNLM"/>
    </source>
</evidence>
<dbReference type="Proteomes" id="UP001162090">
    <property type="component" value="Chromosome 16"/>
</dbReference>
<dbReference type="Gene3D" id="2.160.20.70">
    <property type="match status" value="1"/>
</dbReference>
<accession>A0AA35NLH9</accession>